<protein>
    <submittedName>
        <fullName evidence="1">Uncharacterized protein</fullName>
    </submittedName>
</protein>
<feature type="non-terminal residue" evidence="1">
    <location>
        <position position="1"/>
    </location>
</feature>
<proteinExistence type="predicted"/>
<name>A0A1A7WSN9_9TELE</name>
<reference evidence="1" key="1">
    <citation type="submission" date="2016-05" db="EMBL/GenBank/DDBJ databases">
        <authorList>
            <person name="Lavstsen T."/>
            <person name="Jespersen J.S."/>
        </authorList>
    </citation>
    <scope>NUCLEOTIDE SEQUENCE</scope>
    <source>
        <tissue evidence="1">Brain</tissue>
    </source>
</reference>
<dbReference type="EMBL" id="HADW01007149">
    <property type="protein sequence ID" value="SBP08549.1"/>
    <property type="molecule type" value="Transcribed_RNA"/>
</dbReference>
<sequence>SQLHHRLHQSDAALRRKLICSSSPHTDFLSGRANSNTA</sequence>
<dbReference type="AlphaFoldDB" id="A0A1A7WSN9"/>
<accession>A0A1A7WSN9</accession>
<organism evidence="1">
    <name type="scientific">Iconisemion striatum</name>
    <dbReference type="NCBI Taxonomy" id="60296"/>
    <lineage>
        <taxon>Eukaryota</taxon>
        <taxon>Metazoa</taxon>
        <taxon>Chordata</taxon>
        <taxon>Craniata</taxon>
        <taxon>Vertebrata</taxon>
        <taxon>Euteleostomi</taxon>
        <taxon>Actinopterygii</taxon>
        <taxon>Neopterygii</taxon>
        <taxon>Teleostei</taxon>
        <taxon>Neoteleostei</taxon>
        <taxon>Acanthomorphata</taxon>
        <taxon>Ovalentaria</taxon>
        <taxon>Atherinomorphae</taxon>
        <taxon>Cyprinodontiformes</taxon>
        <taxon>Nothobranchiidae</taxon>
        <taxon>Iconisemion</taxon>
    </lineage>
</organism>
<reference evidence="1" key="2">
    <citation type="submission" date="2016-06" db="EMBL/GenBank/DDBJ databases">
        <title>The genome of a short-lived fish provides insights into sex chromosome evolution and the genetic control of aging.</title>
        <authorList>
            <person name="Reichwald K."/>
            <person name="Felder M."/>
            <person name="Petzold A."/>
            <person name="Koch P."/>
            <person name="Groth M."/>
            <person name="Platzer M."/>
        </authorList>
    </citation>
    <scope>NUCLEOTIDE SEQUENCE</scope>
    <source>
        <tissue evidence="1">Brain</tissue>
    </source>
</reference>
<evidence type="ECO:0000313" key="1">
    <source>
        <dbReference type="EMBL" id="SBP08549.1"/>
    </source>
</evidence>
<gene>
    <name evidence="1" type="primary">Nfu_g_1_017255</name>
</gene>